<dbReference type="GO" id="GO:0004022">
    <property type="term" value="F:alcohol dehydrogenase (NAD+) activity"/>
    <property type="evidence" value="ECO:0007669"/>
    <property type="project" value="TreeGrafter"/>
</dbReference>
<dbReference type="KEGG" id="pnp:IJ22_10350"/>
<dbReference type="FunFam" id="3.40.50.1970:FF:000003">
    <property type="entry name" value="Alcohol dehydrogenase, iron-containing"/>
    <property type="match status" value="1"/>
</dbReference>
<dbReference type="InterPro" id="IPR056798">
    <property type="entry name" value="ADH_Fe_C"/>
</dbReference>
<dbReference type="OrthoDB" id="9815791at2"/>
<dbReference type="Gene3D" id="3.40.50.1970">
    <property type="match status" value="1"/>
</dbReference>
<dbReference type="InterPro" id="IPR001670">
    <property type="entry name" value="ADH_Fe/GldA"/>
</dbReference>
<dbReference type="InterPro" id="IPR039697">
    <property type="entry name" value="Alcohol_dehydrogenase_Fe"/>
</dbReference>
<dbReference type="STRING" id="162209.IJ22_10350"/>
<evidence type="ECO:0000313" key="7">
    <source>
        <dbReference type="Proteomes" id="UP000061660"/>
    </source>
</evidence>
<keyword evidence="7" id="KW-1185">Reference proteome</keyword>
<dbReference type="PROSITE" id="PS00913">
    <property type="entry name" value="ADH_IRON_1"/>
    <property type="match status" value="1"/>
</dbReference>
<keyword evidence="3" id="KW-0520">NAD</keyword>
<gene>
    <name evidence="6" type="ORF">IJ22_10350</name>
</gene>
<dbReference type="PROSITE" id="PS00060">
    <property type="entry name" value="ADH_IRON_2"/>
    <property type="match status" value="1"/>
</dbReference>
<dbReference type="FunFam" id="1.20.1090.10:FF:000001">
    <property type="entry name" value="Aldehyde-alcohol dehydrogenase"/>
    <property type="match status" value="1"/>
</dbReference>
<feature type="domain" description="Alcohol dehydrogenase iron-type/glycerol dehydrogenase GldA" evidence="4">
    <location>
        <begin position="7"/>
        <end position="174"/>
    </location>
</feature>
<dbReference type="AlphaFoldDB" id="A0A0U2U4J0"/>
<dbReference type="PATRIC" id="fig|162209.4.peg.1104"/>
<dbReference type="PANTHER" id="PTHR11496">
    <property type="entry name" value="ALCOHOL DEHYDROGENASE"/>
    <property type="match status" value="1"/>
</dbReference>
<dbReference type="RefSeq" id="WP_160327345.1">
    <property type="nucleotide sequence ID" value="NZ_BJCS01000006.1"/>
</dbReference>
<dbReference type="PANTHER" id="PTHR11496:SF102">
    <property type="entry name" value="ALCOHOL DEHYDROGENASE 4"/>
    <property type="match status" value="1"/>
</dbReference>
<reference evidence="7" key="1">
    <citation type="submission" date="2015-12" db="EMBL/GenBank/DDBJ databases">
        <title>Complete genome sequences of two moderately thermophilic Paenibacillus species.</title>
        <authorList>
            <person name="Butler R.III."/>
            <person name="Wang J."/>
            <person name="Stark B.C."/>
            <person name="Pombert J.-F."/>
        </authorList>
    </citation>
    <scope>NUCLEOTIDE SEQUENCE [LARGE SCALE GENOMIC DNA]</scope>
    <source>
        <strain evidence="7">32O-Y</strain>
    </source>
</reference>
<sequence>MSSVFLPVRIEFGIGSSTRIGSEFDSLKCKRVMIVTDKGVIQSGLLENMTQSLADSHIQFAIYDRVLPDPNIACVEQAKEFYFSEQCDGILAVGGGSSIDTAKAAGVLVTNSEPIMSYTGIDQIKNQLPPLITVPTTCGTGSEVTNVTVVTDENHFKKPIISSYIIPKVAILDPNLLLSLPPHLVASTGMDALTHAIEALTNNIQNWYGDSCALEAIRLIGKSLRPAAANGNITDLGRMLYASTLAGIAFTVSRLGLVHAMSHPVSGFAGIPHGVANAVLLPYVMSFNLVGNPHAYALAANALGISPQENEMAAAVEGVKEVIKLNHQLGIPKSFKALGVNEELIPGMIEDTFKSGNVAINPRRVSISDVEQIYKKSFSGDSPLGFIE</sequence>
<feature type="domain" description="Fe-containing alcohol dehydrogenase-like C-terminal" evidence="5">
    <location>
        <begin position="186"/>
        <end position="377"/>
    </location>
</feature>
<keyword evidence="2" id="KW-0560">Oxidoreductase</keyword>
<dbReference type="Pfam" id="PF00465">
    <property type="entry name" value="Fe-ADH"/>
    <property type="match status" value="1"/>
</dbReference>
<organism evidence="6 7">
    <name type="scientific">Paenibacillus naphthalenovorans</name>
    <dbReference type="NCBI Taxonomy" id="162209"/>
    <lineage>
        <taxon>Bacteria</taxon>
        <taxon>Bacillati</taxon>
        <taxon>Bacillota</taxon>
        <taxon>Bacilli</taxon>
        <taxon>Bacillales</taxon>
        <taxon>Paenibacillaceae</taxon>
        <taxon>Paenibacillus</taxon>
    </lineage>
</organism>
<protein>
    <submittedName>
        <fullName evidence="6">Acetaldehyde dehydrogenase</fullName>
    </submittedName>
</protein>
<dbReference type="Gene3D" id="1.20.1090.10">
    <property type="entry name" value="Dehydroquinate synthase-like - alpha domain"/>
    <property type="match status" value="1"/>
</dbReference>
<evidence type="ECO:0000256" key="1">
    <source>
        <dbReference type="ARBA" id="ARBA00007358"/>
    </source>
</evidence>
<evidence type="ECO:0000313" key="6">
    <source>
        <dbReference type="EMBL" id="ALS21417.1"/>
    </source>
</evidence>
<comment type="similarity">
    <text evidence="1">Belongs to the iron-containing alcohol dehydrogenase family.</text>
</comment>
<reference evidence="6 7" key="2">
    <citation type="journal article" date="2016" name="Genome Announc.">
        <title>Complete Genome Sequences of Two Interactive Moderate Thermophiles, Paenibacillus napthalenovorans 32O-Y and Paenibacillus sp. 32O-W.</title>
        <authorList>
            <person name="Butler R.R.III."/>
            <person name="Wang J."/>
            <person name="Stark B.C."/>
            <person name="Pombert J.F."/>
        </authorList>
    </citation>
    <scope>NUCLEOTIDE SEQUENCE [LARGE SCALE GENOMIC DNA]</scope>
    <source>
        <strain evidence="6 7">32O-Y</strain>
    </source>
</reference>
<dbReference type="Pfam" id="PF25137">
    <property type="entry name" value="ADH_Fe_C"/>
    <property type="match status" value="1"/>
</dbReference>
<evidence type="ECO:0000259" key="5">
    <source>
        <dbReference type="Pfam" id="PF25137"/>
    </source>
</evidence>
<dbReference type="GO" id="GO:0046872">
    <property type="term" value="F:metal ion binding"/>
    <property type="evidence" value="ECO:0007669"/>
    <property type="project" value="InterPro"/>
</dbReference>
<accession>A0A0U2U4J0</accession>
<dbReference type="Proteomes" id="UP000061660">
    <property type="component" value="Chromosome"/>
</dbReference>
<name>A0A0U2U4J0_9BACL</name>
<dbReference type="InterPro" id="IPR018211">
    <property type="entry name" value="ADH_Fe_CS"/>
</dbReference>
<evidence type="ECO:0000256" key="2">
    <source>
        <dbReference type="ARBA" id="ARBA00023002"/>
    </source>
</evidence>
<dbReference type="SUPFAM" id="SSF56796">
    <property type="entry name" value="Dehydroquinate synthase-like"/>
    <property type="match status" value="1"/>
</dbReference>
<dbReference type="CDD" id="cd08551">
    <property type="entry name" value="Fe-ADH"/>
    <property type="match status" value="1"/>
</dbReference>
<evidence type="ECO:0000259" key="4">
    <source>
        <dbReference type="Pfam" id="PF00465"/>
    </source>
</evidence>
<dbReference type="EMBL" id="CP013652">
    <property type="protein sequence ID" value="ALS21417.1"/>
    <property type="molecule type" value="Genomic_DNA"/>
</dbReference>
<proteinExistence type="inferred from homology"/>
<evidence type="ECO:0000256" key="3">
    <source>
        <dbReference type="ARBA" id="ARBA00023027"/>
    </source>
</evidence>